<keyword evidence="1" id="KW-0812">Transmembrane</keyword>
<proteinExistence type="predicted"/>
<evidence type="ECO:0000313" key="3">
    <source>
        <dbReference type="Proteomes" id="UP001156694"/>
    </source>
</evidence>
<feature type="transmembrane region" description="Helical" evidence="1">
    <location>
        <begin position="45"/>
        <end position="62"/>
    </location>
</feature>
<name>A0ABQ5VUF3_9RHOB</name>
<evidence type="ECO:0000313" key="2">
    <source>
        <dbReference type="EMBL" id="GLQ34784.1"/>
    </source>
</evidence>
<dbReference type="EMBL" id="BSNN01000002">
    <property type="protein sequence ID" value="GLQ34784.1"/>
    <property type="molecule type" value="Genomic_DNA"/>
</dbReference>
<organism evidence="2 3">
    <name type="scientific">Amylibacter marinus</name>
    <dbReference type="NCBI Taxonomy" id="1475483"/>
    <lineage>
        <taxon>Bacteria</taxon>
        <taxon>Pseudomonadati</taxon>
        <taxon>Pseudomonadota</taxon>
        <taxon>Alphaproteobacteria</taxon>
        <taxon>Rhodobacterales</taxon>
        <taxon>Paracoccaceae</taxon>
        <taxon>Amylibacter</taxon>
    </lineage>
</organism>
<gene>
    <name evidence="2" type="ORF">GCM10007939_10670</name>
</gene>
<sequence>MDQFVIKPIDIEAKVDLAAPVLWGLIAYVTAILICRGLGPKTTYLLVALVTGINTAFILYLVGTMPSALKLMVSKAPWSLEIWSILCRGRCG</sequence>
<protein>
    <submittedName>
        <fullName evidence="2">Uncharacterized protein</fullName>
    </submittedName>
</protein>
<keyword evidence="1" id="KW-0472">Membrane</keyword>
<feature type="transmembrane region" description="Helical" evidence="1">
    <location>
        <begin position="21"/>
        <end position="39"/>
    </location>
</feature>
<comment type="caution">
    <text evidence="2">The sequence shown here is derived from an EMBL/GenBank/DDBJ whole genome shotgun (WGS) entry which is preliminary data.</text>
</comment>
<dbReference type="Proteomes" id="UP001156694">
    <property type="component" value="Unassembled WGS sequence"/>
</dbReference>
<reference evidence="3" key="1">
    <citation type="journal article" date="2019" name="Int. J. Syst. Evol. Microbiol.">
        <title>The Global Catalogue of Microorganisms (GCM) 10K type strain sequencing project: providing services to taxonomists for standard genome sequencing and annotation.</title>
        <authorList>
            <consortium name="The Broad Institute Genomics Platform"/>
            <consortium name="The Broad Institute Genome Sequencing Center for Infectious Disease"/>
            <person name="Wu L."/>
            <person name="Ma J."/>
        </authorList>
    </citation>
    <scope>NUCLEOTIDE SEQUENCE [LARGE SCALE GENOMIC DNA]</scope>
    <source>
        <strain evidence="3">NBRC 110140</strain>
    </source>
</reference>
<evidence type="ECO:0000256" key="1">
    <source>
        <dbReference type="SAM" id="Phobius"/>
    </source>
</evidence>
<accession>A0ABQ5VUF3</accession>
<keyword evidence="3" id="KW-1185">Reference proteome</keyword>
<keyword evidence="1" id="KW-1133">Transmembrane helix</keyword>